<evidence type="ECO:0000313" key="1">
    <source>
        <dbReference type="EMBL" id="OKP14603.1"/>
    </source>
</evidence>
<dbReference type="STRING" id="1316194.A0A1Q5UQ57"/>
<dbReference type="PANTHER" id="PTHR11440">
    <property type="entry name" value="LECITHIN-CHOLESTEROL ACYLTRANSFERASE-RELATED"/>
    <property type="match status" value="1"/>
</dbReference>
<comment type="caution">
    <text evidence="1">The sequence shown here is derived from an EMBL/GenBank/DDBJ whole genome shotgun (WGS) entry which is preliminary data.</text>
</comment>
<accession>A0A1Q5UQ57</accession>
<dbReference type="GO" id="GO:0017000">
    <property type="term" value="P:antibiotic biosynthetic process"/>
    <property type="evidence" value="ECO:0007669"/>
    <property type="project" value="UniProtKB-ARBA"/>
</dbReference>
<name>A0A1Q5UQ57_9EURO</name>
<dbReference type="Proteomes" id="UP000186955">
    <property type="component" value="Unassembled WGS sequence"/>
</dbReference>
<keyword evidence="2" id="KW-1185">Reference proteome</keyword>
<evidence type="ECO:0000313" key="2">
    <source>
        <dbReference type="Proteomes" id="UP000186955"/>
    </source>
</evidence>
<reference evidence="1 2" key="1">
    <citation type="submission" date="2016-10" db="EMBL/GenBank/DDBJ databases">
        <title>Genome sequence of the ascomycete fungus Penicillium subrubescens.</title>
        <authorList>
            <person name="De Vries R.P."/>
            <person name="Peng M."/>
            <person name="Dilokpimol A."/>
            <person name="Hilden K."/>
            <person name="Makela M.R."/>
            <person name="Grigoriev I."/>
            <person name="Riley R."/>
            <person name="Granchi Z."/>
        </authorList>
    </citation>
    <scope>NUCLEOTIDE SEQUENCE [LARGE SCALE GENOMIC DNA]</scope>
    <source>
        <strain evidence="1 2">CBS 132785</strain>
    </source>
</reference>
<organism evidence="1 2">
    <name type="scientific">Penicillium subrubescens</name>
    <dbReference type="NCBI Taxonomy" id="1316194"/>
    <lineage>
        <taxon>Eukaryota</taxon>
        <taxon>Fungi</taxon>
        <taxon>Dikarya</taxon>
        <taxon>Ascomycota</taxon>
        <taxon>Pezizomycotina</taxon>
        <taxon>Eurotiomycetes</taxon>
        <taxon>Eurotiomycetidae</taxon>
        <taxon>Eurotiales</taxon>
        <taxon>Aspergillaceae</taxon>
        <taxon>Penicillium</taxon>
    </lineage>
</organism>
<dbReference type="AlphaFoldDB" id="A0A1Q5UQ57"/>
<gene>
    <name evidence="1" type="ORF">PENSUB_13955</name>
</gene>
<proteinExistence type="predicted"/>
<dbReference type="EMBL" id="MNBE01000079">
    <property type="protein sequence ID" value="OKP14603.1"/>
    <property type="molecule type" value="Genomic_DNA"/>
</dbReference>
<protein>
    <submittedName>
        <fullName evidence="1">Lipase 2</fullName>
    </submittedName>
</protein>
<dbReference type="Gene3D" id="3.40.50.1820">
    <property type="entry name" value="alpha/beta hydrolase"/>
    <property type="match status" value="2"/>
</dbReference>
<dbReference type="GO" id="GO:0072330">
    <property type="term" value="P:monocarboxylic acid biosynthetic process"/>
    <property type="evidence" value="ECO:0007669"/>
    <property type="project" value="UniProtKB-ARBA"/>
</dbReference>
<dbReference type="SUPFAM" id="SSF53474">
    <property type="entry name" value="alpha/beta-Hydrolases"/>
    <property type="match status" value="1"/>
</dbReference>
<dbReference type="InterPro" id="IPR029058">
    <property type="entry name" value="AB_hydrolase_fold"/>
</dbReference>
<sequence>MVRAADAPKHPVVLAHGLLGFDELRLAGRYFPGVQYWRGIKEALTAQGVEVITATVPPSASIEERAEELARDIEAGARGKDVNIIARLQPQKFKVLSLTTIATPHRGMSVQSLEFLFTQTLIFLAIGSAVADFCFDHIGGTSIQSLSELCRTSRSLKNPAELLPQIYYTLNKLNIETGAFAQLTRKYMSETFNPNTPDIDDVRYFSYGASVQPSLWSVFRLSHRILAQAEGPNDGLVSVASSLWGGEAGYKGTLVGVSHLDLINWTNRLKWLTAEVTGNPRKFNAIAFYLDIAGMEKIELGFKMRLLIYDFG</sequence>